<name>A0AAJ0B6G1_9PEZI</name>
<evidence type="ECO:0000256" key="1">
    <source>
        <dbReference type="SAM" id="MobiDB-lite"/>
    </source>
</evidence>
<reference evidence="2" key="1">
    <citation type="submission" date="2023-06" db="EMBL/GenBank/DDBJ databases">
        <title>Genome-scale phylogeny and comparative genomics of the fungal order Sordariales.</title>
        <authorList>
            <consortium name="Lawrence Berkeley National Laboratory"/>
            <person name="Hensen N."/>
            <person name="Bonometti L."/>
            <person name="Westerberg I."/>
            <person name="Brannstrom I.O."/>
            <person name="Guillou S."/>
            <person name="Cros-Aarteil S."/>
            <person name="Calhoun S."/>
            <person name="Haridas S."/>
            <person name="Kuo A."/>
            <person name="Mondo S."/>
            <person name="Pangilinan J."/>
            <person name="Riley R."/>
            <person name="Labutti K."/>
            <person name="Andreopoulos B."/>
            <person name="Lipzen A."/>
            <person name="Chen C."/>
            <person name="Yanf M."/>
            <person name="Daum C."/>
            <person name="Ng V."/>
            <person name="Clum A."/>
            <person name="Steindorff A."/>
            <person name="Ohm R."/>
            <person name="Martin F."/>
            <person name="Silar P."/>
            <person name="Natvig D."/>
            <person name="Lalanne C."/>
            <person name="Gautier V."/>
            <person name="Ament-Velasquez S.L."/>
            <person name="Kruys A."/>
            <person name="Hutchinson M.I."/>
            <person name="Powell A.J."/>
            <person name="Barry K."/>
            <person name="Miller A.N."/>
            <person name="Grigoriev I.V."/>
            <person name="Debuchy R."/>
            <person name="Gladieux P."/>
            <person name="Thoren M.H."/>
            <person name="Johannesson H."/>
        </authorList>
    </citation>
    <scope>NUCLEOTIDE SEQUENCE</scope>
    <source>
        <strain evidence="2">PSN4</strain>
    </source>
</reference>
<organism evidence="2 3">
    <name type="scientific">Echria macrotheca</name>
    <dbReference type="NCBI Taxonomy" id="438768"/>
    <lineage>
        <taxon>Eukaryota</taxon>
        <taxon>Fungi</taxon>
        <taxon>Dikarya</taxon>
        <taxon>Ascomycota</taxon>
        <taxon>Pezizomycotina</taxon>
        <taxon>Sordariomycetes</taxon>
        <taxon>Sordariomycetidae</taxon>
        <taxon>Sordariales</taxon>
        <taxon>Schizotheciaceae</taxon>
        <taxon>Echria</taxon>
    </lineage>
</organism>
<evidence type="ECO:0000313" key="2">
    <source>
        <dbReference type="EMBL" id="KAK1751057.1"/>
    </source>
</evidence>
<dbReference type="AlphaFoldDB" id="A0AAJ0B6G1"/>
<dbReference type="EMBL" id="MU839843">
    <property type="protein sequence ID" value="KAK1751057.1"/>
    <property type="molecule type" value="Genomic_DNA"/>
</dbReference>
<comment type="caution">
    <text evidence="2">The sequence shown here is derived from an EMBL/GenBank/DDBJ whole genome shotgun (WGS) entry which is preliminary data.</text>
</comment>
<feature type="region of interest" description="Disordered" evidence="1">
    <location>
        <begin position="96"/>
        <end position="117"/>
    </location>
</feature>
<evidence type="ECO:0000313" key="3">
    <source>
        <dbReference type="Proteomes" id="UP001239445"/>
    </source>
</evidence>
<accession>A0AAJ0B6G1</accession>
<keyword evidence="3" id="KW-1185">Reference proteome</keyword>
<sequence length="211" mass="24087">MRFSRDAGFPAARGPYWMRRHRTPSRPLLGLPAHHAGLLAATHCHPPKPPTTTANLFAGRDWRVQGRFLARPIFERMERIEDDTLFLGPRLAETRRIEHTEPDPRRSASGGKWSSEHLLKRDQLRERAQPAYAAFCGAVDQRRGRGAPQQFMPHPYACPAIRWHRQIRVSTVSTGPDPPVGFFTPDFWPVRSLRDLSSAWQCRPESAVRVS</sequence>
<dbReference type="Proteomes" id="UP001239445">
    <property type="component" value="Unassembled WGS sequence"/>
</dbReference>
<feature type="compositionally biased region" description="Basic and acidic residues" evidence="1">
    <location>
        <begin position="96"/>
        <end position="106"/>
    </location>
</feature>
<proteinExistence type="predicted"/>
<gene>
    <name evidence="2" type="ORF">QBC47DRAFT_83710</name>
</gene>
<protein>
    <submittedName>
        <fullName evidence="2">Uncharacterized protein</fullName>
    </submittedName>
</protein>